<dbReference type="RefSeq" id="WP_138837201.1">
    <property type="nucleotide sequence ID" value="NZ_VCNI01000002.1"/>
</dbReference>
<keyword evidence="3" id="KW-1185">Reference proteome</keyword>
<proteinExistence type="predicted"/>
<dbReference type="EMBL" id="VCNI01000002">
    <property type="protein sequence ID" value="TMU55249.1"/>
    <property type="molecule type" value="Genomic_DNA"/>
</dbReference>
<sequence length="271" mass="30425">MKNKNYKILILADLKKKTDTILKNTAGLAKMIGGEIALLHVKQPLGVVKQDNQLSAVRSINDTYTSTKKHIKQLVKPIEEDFGLNIDTAFKVGNVKEEINRQIQEMRPDIIILGQRKSIPIKFLGDGITKHIMSNFDGLVMIASHEQVISNNKELSLGVVNGKKDFGNMDLMEKLMAQSSRPLKSFKIANREDQNVQDQEGPKMVEYVFEPQDNAINNMATYLSRTNVDLLYLDLEDANNANINVKNVIGKFNVPFLLAGKRNTKFANALN</sequence>
<feature type="domain" description="UspA" evidence="1">
    <location>
        <begin position="7"/>
        <end position="131"/>
    </location>
</feature>
<comment type="caution">
    <text evidence="2">The sequence shown here is derived from an EMBL/GenBank/DDBJ whole genome shotgun (WGS) entry which is preliminary data.</text>
</comment>
<accession>A0ABY2WLF6</accession>
<evidence type="ECO:0000313" key="3">
    <source>
        <dbReference type="Proteomes" id="UP000751614"/>
    </source>
</evidence>
<dbReference type="InterPro" id="IPR014729">
    <property type="entry name" value="Rossmann-like_a/b/a_fold"/>
</dbReference>
<gene>
    <name evidence="2" type="ORF">FGG15_13795</name>
</gene>
<evidence type="ECO:0000259" key="1">
    <source>
        <dbReference type="Pfam" id="PF00582"/>
    </source>
</evidence>
<dbReference type="CDD" id="cd00293">
    <property type="entry name" value="USP-like"/>
    <property type="match status" value="1"/>
</dbReference>
<organism evidence="2 3">
    <name type="scientific">Flagellimonas algicola</name>
    <dbReference type="NCBI Taxonomy" id="2583815"/>
    <lineage>
        <taxon>Bacteria</taxon>
        <taxon>Pseudomonadati</taxon>
        <taxon>Bacteroidota</taxon>
        <taxon>Flavobacteriia</taxon>
        <taxon>Flavobacteriales</taxon>
        <taxon>Flavobacteriaceae</taxon>
        <taxon>Flagellimonas</taxon>
    </lineage>
</organism>
<dbReference type="Gene3D" id="3.40.50.620">
    <property type="entry name" value="HUPs"/>
    <property type="match status" value="1"/>
</dbReference>
<dbReference type="Proteomes" id="UP000751614">
    <property type="component" value="Unassembled WGS sequence"/>
</dbReference>
<evidence type="ECO:0000313" key="2">
    <source>
        <dbReference type="EMBL" id="TMU55249.1"/>
    </source>
</evidence>
<dbReference type="Pfam" id="PF00582">
    <property type="entry name" value="Usp"/>
    <property type="match status" value="1"/>
</dbReference>
<dbReference type="InterPro" id="IPR006016">
    <property type="entry name" value="UspA"/>
</dbReference>
<name>A0ABY2WLF6_9FLAO</name>
<dbReference type="SUPFAM" id="SSF52402">
    <property type="entry name" value="Adenine nucleotide alpha hydrolases-like"/>
    <property type="match status" value="1"/>
</dbReference>
<protein>
    <submittedName>
        <fullName evidence="2">Universal stress protein</fullName>
    </submittedName>
</protein>
<reference evidence="2 3" key="1">
    <citation type="submission" date="2019-05" db="EMBL/GenBank/DDBJ databases">
        <title>Flagellimonas sp. AsT0115, sp. nov., isolated from a marine red algae, Asparagopsis taxiformis.</title>
        <authorList>
            <person name="Kim J."/>
            <person name="Jeong S.E."/>
            <person name="Jeon C.O."/>
        </authorList>
    </citation>
    <scope>NUCLEOTIDE SEQUENCE [LARGE SCALE GENOMIC DNA]</scope>
    <source>
        <strain evidence="2 3">AsT0115</strain>
    </source>
</reference>